<gene>
    <name evidence="2" type="ORF">PENTCL1PPCAC_28495</name>
</gene>
<feature type="region of interest" description="Disordered" evidence="1">
    <location>
        <begin position="1"/>
        <end position="32"/>
    </location>
</feature>
<dbReference type="EMBL" id="BTSX01000006">
    <property type="protein sequence ID" value="GMT06321.1"/>
    <property type="molecule type" value="Genomic_DNA"/>
</dbReference>
<reference evidence="2" key="1">
    <citation type="submission" date="2023-10" db="EMBL/GenBank/DDBJ databases">
        <title>Genome assembly of Pristionchus species.</title>
        <authorList>
            <person name="Yoshida K."/>
            <person name="Sommer R.J."/>
        </authorList>
    </citation>
    <scope>NUCLEOTIDE SEQUENCE</scope>
    <source>
        <strain evidence="2">RS0144</strain>
    </source>
</reference>
<feature type="non-terminal residue" evidence="2">
    <location>
        <position position="154"/>
    </location>
</feature>
<dbReference type="Proteomes" id="UP001432027">
    <property type="component" value="Unassembled WGS sequence"/>
</dbReference>
<organism evidence="2 3">
    <name type="scientific">Pristionchus entomophagus</name>
    <dbReference type="NCBI Taxonomy" id="358040"/>
    <lineage>
        <taxon>Eukaryota</taxon>
        <taxon>Metazoa</taxon>
        <taxon>Ecdysozoa</taxon>
        <taxon>Nematoda</taxon>
        <taxon>Chromadorea</taxon>
        <taxon>Rhabditida</taxon>
        <taxon>Rhabditina</taxon>
        <taxon>Diplogasteromorpha</taxon>
        <taxon>Diplogasteroidea</taxon>
        <taxon>Neodiplogasteridae</taxon>
        <taxon>Pristionchus</taxon>
    </lineage>
</organism>
<feature type="compositionally biased region" description="Basic and acidic residues" evidence="1">
    <location>
        <begin position="93"/>
        <end position="118"/>
    </location>
</feature>
<evidence type="ECO:0000313" key="2">
    <source>
        <dbReference type="EMBL" id="GMT06321.1"/>
    </source>
</evidence>
<comment type="caution">
    <text evidence="2">The sequence shown here is derived from an EMBL/GenBank/DDBJ whole genome shotgun (WGS) entry which is preliminary data.</text>
</comment>
<feature type="compositionally biased region" description="Basic and acidic residues" evidence="1">
    <location>
        <begin position="17"/>
        <end position="32"/>
    </location>
</feature>
<feature type="non-terminal residue" evidence="2">
    <location>
        <position position="1"/>
    </location>
</feature>
<evidence type="ECO:0000256" key="1">
    <source>
        <dbReference type="SAM" id="MobiDB-lite"/>
    </source>
</evidence>
<sequence>QSSSRHSGLPLLSDLVDGEHGAESGQKLHEKGEETVEVATLLAALIVVEGDDEDVEHGRRTLHRHEFEQRQIDVGRRAGDPESSNDEAVVEGVDVRRPFGQVDERGEHEMGEERGEQDRRMVQRLGQLVEWIRGVWSWRLHGEGQKRKRVFASM</sequence>
<proteinExistence type="predicted"/>
<dbReference type="AlphaFoldDB" id="A0AAV5UIM5"/>
<protein>
    <recommendedName>
        <fullName evidence="4">Ribosomal protein</fullName>
    </recommendedName>
</protein>
<keyword evidence="3" id="KW-1185">Reference proteome</keyword>
<evidence type="ECO:0000313" key="3">
    <source>
        <dbReference type="Proteomes" id="UP001432027"/>
    </source>
</evidence>
<evidence type="ECO:0008006" key="4">
    <source>
        <dbReference type="Google" id="ProtNLM"/>
    </source>
</evidence>
<accession>A0AAV5UIM5</accession>
<feature type="region of interest" description="Disordered" evidence="1">
    <location>
        <begin position="72"/>
        <end position="118"/>
    </location>
</feature>
<name>A0AAV5UIM5_9BILA</name>